<dbReference type="Proteomes" id="UP000594979">
    <property type="component" value="Chromosome"/>
</dbReference>
<name>A0A7T9YQ26_9MICO</name>
<evidence type="ECO:0000313" key="2">
    <source>
        <dbReference type="EMBL" id="QPS33116.1"/>
    </source>
</evidence>
<dbReference type="KEGG" id="bcau:I6G59_14310"/>
<dbReference type="AlphaFoldDB" id="A0A7T9YQ26"/>
<feature type="compositionally biased region" description="Basic and acidic residues" evidence="1">
    <location>
        <begin position="12"/>
        <end position="30"/>
    </location>
</feature>
<feature type="region of interest" description="Disordered" evidence="1">
    <location>
        <begin position="1"/>
        <end position="30"/>
    </location>
</feature>
<proteinExistence type="predicted"/>
<evidence type="ECO:0000256" key="1">
    <source>
        <dbReference type="SAM" id="MobiDB-lite"/>
    </source>
</evidence>
<sequence length="188" mass="21582">MTKRNPTWRARSGPDRPASEKQGSHSLRETWVEVEDGRGGRWTVTLGDGERITSLTVHADNVKQSHLRGVPLTEIRAVAYSYMRQVEQHLNEGFRLDDALDEAEQPDLMPDGRTPVAEFLQAYRDAGPRRRPDGTINRKPRRHALSEHYGVTEYTVDKWVRFLRDEGHLEESAIQRNKRASGPDRSEK</sequence>
<dbReference type="RefSeq" id="WP_197931827.1">
    <property type="nucleotide sequence ID" value="NZ_CP065682.1"/>
</dbReference>
<organism evidence="2 3">
    <name type="scientific">Brevibacterium casei</name>
    <dbReference type="NCBI Taxonomy" id="33889"/>
    <lineage>
        <taxon>Bacteria</taxon>
        <taxon>Bacillati</taxon>
        <taxon>Actinomycetota</taxon>
        <taxon>Actinomycetes</taxon>
        <taxon>Micrococcales</taxon>
        <taxon>Brevibacteriaceae</taxon>
        <taxon>Brevibacterium</taxon>
    </lineage>
</organism>
<dbReference type="EMBL" id="CP065682">
    <property type="protein sequence ID" value="QPS33116.1"/>
    <property type="molecule type" value="Genomic_DNA"/>
</dbReference>
<gene>
    <name evidence="2" type="ORF">I6G59_14310</name>
</gene>
<accession>A0A7T9YQ26</accession>
<evidence type="ECO:0000313" key="3">
    <source>
        <dbReference type="Proteomes" id="UP000594979"/>
    </source>
</evidence>
<protein>
    <submittedName>
        <fullName evidence="2">Uncharacterized protein</fullName>
    </submittedName>
</protein>
<reference evidence="2 3" key="1">
    <citation type="submission" date="2020-12" db="EMBL/GenBank/DDBJ databases">
        <title>FDA dAtabase for Regulatory Grade micrObial Sequences (FDA-ARGOS): Supporting development and validation of Infectious Disease Dx tests.</title>
        <authorList>
            <person name="Sproer C."/>
            <person name="Gronow S."/>
            <person name="Severitt S."/>
            <person name="Schroder I."/>
            <person name="Tallon L."/>
            <person name="Sadzewicz L."/>
            <person name="Zhao X."/>
            <person name="Boylan J."/>
            <person name="Ott S."/>
            <person name="Bowen H."/>
            <person name="Vavikolanu K."/>
            <person name="Mehta A."/>
            <person name="Aluvathingal J."/>
            <person name="Nadendla S."/>
            <person name="Lowell S."/>
            <person name="Myers T."/>
            <person name="Yan Y."/>
            <person name="Sichtig H."/>
        </authorList>
    </citation>
    <scope>NUCLEOTIDE SEQUENCE [LARGE SCALE GENOMIC DNA]</scope>
    <source>
        <strain evidence="2 3">FDAARGOS_902</strain>
    </source>
</reference>